<evidence type="ECO:0000256" key="1">
    <source>
        <dbReference type="SAM" id="MobiDB-lite"/>
    </source>
</evidence>
<accession>A0AAV8XN40</accession>
<keyword evidence="3" id="KW-1185">Reference proteome</keyword>
<organism evidence="2 3">
    <name type="scientific">Aromia moschata</name>
    <dbReference type="NCBI Taxonomy" id="1265417"/>
    <lineage>
        <taxon>Eukaryota</taxon>
        <taxon>Metazoa</taxon>
        <taxon>Ecdysozoa</taxon>
        <taxon>Arthropoda</taxon>
        <taxon>Hexapoda</taxon>
        <taxon>Insecta</taxon>
        <taxon>Pterygota</taxon>
        <taxon>Neoptera</taxon>
        <taxon>Endopterygota</taxon>
        <taxon>Coleoptera</taxon>
        <taxon>Polyphaga</taxon>
        <taxon>Cucujiformia</taxon>
        <taxon>Chrysomeloidea</taxon>
        <taxon>Cerambycidae</taxon>
        <taxon>Cerambycinae</taxon>
        <taxon>Callichromatini</taxon>
        <taxon>Aromia</taxon>
    </lineage>
</organism>
<feature type="compositionally biased region" description="Basic and acidic residues" evidence="1">
    <location>
        <begin position="460"/>
        <end position="470"/>
    </location>
</feature>
<feature type="region of interest" description="Disordered" evidence="1">
    <location>
        <begin position="1"/>
        <end position="331"/>
    </location>
</feature>
<proteinExistence type="predicted"/>
<feature type="compositionally biased region" description="Basic and acidic residues" evidence="1">
    <location>
        <begin position="160"/>
        <end position="193"/>
    </location>
</feature>
<dbReference type="Proteomes" id="UP001162162">
    <property type="component" value="Unassembled WGS sequence"/>
</dbReference>
<feature type="region of interest" description="Disordered" evidence="1">
    <location>
        <begin position="374"/>
        <end position="470"/>
    </location>
</feature>
<gene>
    <name evidence="2" type="ORF">NQ318_007153</name>
</gene>
<feature type="compositionally biased region" description="Basic and acidic residues" evidence="1">
    <location>
        <begin position="375"/>
        <end position="406"/>
    </location>
</feature>
<dbReference type="EMBL" id="JAPWTK010000431">
    <property type="protein sequence ID" value="KAJ8940452.1"/>
    <property type="molecule type" value="Genomic_DNA"/>
</dbReference>
<evidence type="ECO:0000313" key="2">
    <source>
        <dbReference type="EMBL" id="KAJ8940452.1"/>
    </source>
</evidence>
<dbReference type="AlphaFoldDB" id="A0AAV8XN40"/>
<sequence>MAESEQVSKSAPTPQRRPYHPNRPNYPHRGRGRPDPHVSKALHNFGVTDLREWLDKKHQQEGQSGKGSGPPPDPSYNYLKDPMRENSSREEQTRKYHKEHPEKPSDSWSRGNYSSREFRGRRGGGSTRDDRHSDTEKPSYIQNPVNIKVELKTATGERSYSVDEETKLADIRHVPDRKHQERRSFRGEKERGGYDGNRGRGHVGRGRNESGRGRGETGRGRGENWRGRGDGGRGRRGRGDTWRGRGGRGRGARGYSRGRGQERYNPNQHQQFDSNVARSVPTADVPTEENWDNECVAQPPAQVDAHQAEAKEVKQEAEDPEGYYEEGEDYEGDEYVELGEDGYEQVYEQCSPEESDATAGVVLEENLVITSSVLEKSEETGKRTVRFKLDEGADGKSGSVEDRTEAENPGTEKLVPDSNEKGDDVKNKVIEEAEVSEQPRAKVGSSEKKIVTDEGNSENNDEKSGELSKE</sequence>
<feature type="compositionally biased region" description="Basic and acidic residues" evidence="1">
    <location>
        <begin position="306"/>
        <end position="317"/>
    </location>
</feature>
<feature type="compositionally biased region" description="Polar residues" evidence="1">
    <location>
        <begin position="264"/>
        <end position="277"/>
    </location>
</feature>
<reference evidence="2" key="1">
    <citation type="journal article" date="2023" name="Insect Mol. Biol.">
        <title>Genome sequencing provides insights into the evolution of gene families encoding plant cell wall-degrading enzymes in longhorned beetles.</title>
        <authorList>
            <person name="Shin N.R."/>
            <person name="Okamura Y."/>
            <person name="Kirsch R."/>
            <person name="Pauchet Y."/>
        </authorList>
    </citation>
    <scope>NUCLEOTIDE SEQUENCE</scope>
    <source>
        <strain evidence="2">AMC_N1</strain>
    </source>
</reference>
<feature type="compositionally biased region" description="Basic and acidic residues" evidence="1">
    <location>
        <begin position="206"/>
        <end position="243"/>
    </location>
</feature>
<comment type="caution">
    <text evidence="2">The sequence shown here is derived from an EMBL/GenBank/DDBJ whole genome shotgun (WGS) entry which is preliminary data.</text>
</comment>
<name>A0AAV8XN40_9CUCU</name>
<evidence type="ECO:0000313" key="3">
    <source>
        <dbReference type="Proteomes" id="UP001162162"/>
    </source>
</evidence>
<feature type="compositionally biased region" description="Basic and acidic residues" evidence="1">
    <location>
        <begin position="49"/>
        <end position="60"/>
    </location>
</feature>
<feature type="compositionally biased region" description="Acidic residues" evidence="1">
    <location>
        <begin position="318"/>
        <end position="331"/>
    </location>
</feature>
<feature type="compositionally biased region" description="Polar residues" evidence="1">
    <location>
        <begin position="1"/>
        <end position="13"/>
    </location>
</feature>
<protein>
    <submittedName>
        <fullName evidence="2">Uncharacterized protein</fullName>
    </submittedName>
</protein>
<feature type="compositionally biased region" description="Basic and acidic residues" evidence="1">
    <location>
        <begin position="127"/>
        <end position="137"/>
    </location>
</feature>
<feature type="compositionally biased region" description="Basic and acidic residues" evidence="1">
    <location>
        <begin position="81"/>
        <end position="105"/>
    </location>
</feature>
<feature type="compositionally biased region" description="Basic and acidic residues" evidence="1">
    <location>
        <begin position="414"/>
        <end position="452"/>
    </location>
</feature>